<organism evidence="4 6">
    <name type="scientific">Methanobacterium formicicum</name>
    <dbReference type="NCBI Taxonomy" id="2162"/>
    <lineage>
        <taxon>Archaea</taxon>
        <taxon>Methanobacteriati</taxon>
        <taxon>Methanobacteriota</taxon>
        <taxon>Methanomada group</taxon>
        <taxon>Methanobacteria</taxon>
        <taxon>Methanobacteriales</taxon>
        <taxon>Methanobacteriaceae</taxon>
        <taxon>Methanobacterium</taxon>
    </lineage>
</organism>
<gene>
    <name evidence="4" type="ORF">BRM9_0058</name>
    <name evidence="5" type="ORF">MB9_0019</name>
</gene>
<dbReference type="Proteomes" id="UP000029661">
    <property type="component" value="Chromosome"/>
</dbReference>
<evidence type="ECO:0000313" key="4">
    <source>
        <dbReference type="EMBL" id="AIS30891.1"/>
    </source>
</evidence>
<dbReference type="InterPro" id="IPR051796">
    <property type="entry name" value="ISF_SsuE-like"/>
</dbReference>
<dbReference type="Proteomes" id="UP000062768">
    <property type="component" value="Chromosome I"/>
</dbReference>
<evidence type="ECO:0000313" key="6">
    <source>
        <dbReference type="Proteomes" id="UP000029661"/>
    </source>
</evidence>
<evidence type="ECO:0000256" key="2">
    <source>
        <dbReference type="ARBA" id="ARBA00022630"/>
    </source>
</evidence>
<sequence>MKVIVHDLDPEEFLKAFPDLKNREDVRIIAETEGSIRKCIGCFGCWIKTPMQCIIKDGYDDIATRFAGEEIIIISRCVYGGYSRFVKNVFDRSIGSGTPFFEIRNGELKHVLRENKDKIYPNFSVYMYGNNITDLEKEMMTGLYIANKANMGPETTGELHFINDVYEEVPL</sequence>
<protein>
    <submittedName>
        <fullName evidence="4">Iron-sulfur flavprotein</fullName>
    </submittedName>
</protein>
<dbReference type="PANTHER" id="PTHR43278">
    <property type="entry name" value="NAD(P)H-DEPENDENT FMN-CONTAINING OXIDOREDUCTASE YWQN-RELATED"/>
    <property type="match status" value="1"/>
</dbReference>
<comment type="cofactor">
    <cofactor evidence="1">
        <name>FMN</name>
        <dbReference type="ChEBI" id="CHEBI:58210"/>
    </cofactor>
</comment>
<evidence type="ECO:0000256" key="1">
    <source>
        <dbReference type="ARBA" id="ARBA00001917"/>
    </source>
</evidence>
<proteinExistence type="predicted"/>
<dbReference type="SUPFAM" id="SSF52218">
    <property type="entry name" value="Flavoproteins"/>
    <property type="match status" value="1"/>
</dbReference>
<reference evidence="4" key="1">
    <citation type="submission" date="2013-12" db="EMBL/GenBank/DDBJ databases">
        <title>The complete genome sequence of Methanobacterium sp. BRM9.</title>
        <authorList>
            <consortium name="Pastoral Greenhouse Gas Research Consortium"/>
            <person name="Kelly W.J."/>
            <person name="Leahy S.C."/>
            <person name="Perry R."/>
            <person name="Li D."/>
            <person name="Altermann E."/>
            <person name="Lambie S.C."/>
            <person name="Attwood G.T."/>
        </authorList>
    </citation>
    <scope>NUCLEOTIDE SEQUENCE [LARGE SCALE GENOMIC DNA]</scope>
    <source>
        <strain evidence="4">BRM9</strain>
    </source>
</reference>
<accession>A0A089Z7T9</accession>
<keyword evidence="3" id="KW-0288">FMN</keyword>
<dbReference type="EMBL" id="CP006933">
    <property type="protein sequence ID" value="AIS30891.1"/>
    <property type="molecule type" value="Genomic_DNA"/>
</dbReference>
<dbReference type="OrthoDB" id="9059at2157"/>
<evidence type="ECO:0000313" key="7">
    <source>
        <dbReference type="Proteomes" id="UP000062768"/>
    </source>
</evidence>
<evidence type="ECO:0000313" key="5">
    <source>
        <dbReference type="EMBL" id="CEL23676.1"/>
    </source>
</evidence>
<dbReference type="PATRIC" id="fig|2162.10.peg.18"/>
<name>A0A089Z7T9_METFO</name>
<dbReference type="GeneID" id="26738293"/>
<dbReference type="RefSeq" id="WP_048084371.1">
    <property type="nucleotide sequence ID" value="NZ_CALCVY010000290.1"/>
</dbReference>
<reference evidence="5" key="2">
    <citation type="submission" date="2014-09" db="EMBL/GenBank/DDBJ databases">
        <authorList>
            <person name="Bishop-Lilly K.A."/>
            <person name="Broomall S.M."/>
            <person name="Chain P.S."/>
            <person name="Chertkov O."/>
            <person name="Coyne S.R."/>
            <person name="Daligault H.E."/>
            <person name="Davenport K.W."/>
            <person name="Erkkila T."/>
            <person name="Frey K.G."/>
            <person name="Gibbons H.S."/>
            <person name="Gu W."/>
            <person name="Jaissle J."/>
            <person name="Johnson S.L."/>
            <person name="Koroleva G.I."/>
            <person name="Ladner J.T."/>
            <person name="Lo C.-C."/>
            <person name="Minogue T.D."/>
            <person name="Munk C."/>
            <person name="Palacios G.F."/>
            <person name="Redden C.L."/>
            <person name="Rosenzweig C.N."/>
            <person name="Scholz M.B."/>
            <person name="Teshima H."/>
            <person name="Xu Y."/>
        </authorList>
    </citation>
    <scope>NUCLEOTIDE SEQUENCE</scope>
    <source>
        <strain evidence="5">Mb9</strain>
    </source>
</reference>
<dbReference type="STRING" id="2162.BRM9_0058"/>
<dbReference type="AlphaFoldDB" id="A0A089Z7T9"/>
<dbReference type="Gene3D" id="3.40.50.360">
    <property type="match status" value="1"/>
</dbReference>
<dbReference type="InterPro" id="IPR029039">
    <property type="entry name" value="Flavoprotein-like_sf"/>
</dbReference>
<dbReference type="EMBL" id="LN734822">
    <property type="protein sequence ID" value="CEL23676.1"/>
    <property type="molecule type" value="Genomic_DNA"/>
</dbReference>
<keyword evidence="7" id="KW-1185">Reference proteome</keyword>
<dbReference type="PANTHER" id="PTHR43278:SF2">
    <property type="entry name" value="IRON-SULFUR FLAVOPROTEIN"/>
    <property type="match status" value="1"/>
</dbReference>
<dbReference type="KEGG" id="mfc:BRM9_0058"/>
<keyword evidence="2" id="KW-0285">Flavoprotein</keyword>
<evidence type="ECO:0000256" key="3">
    <source>
        <dbReference type="ARBA" id="ARBA00022643"/>
    </source>
</evidence>